<feature type="transmembrane region" description="Helical" evidence="4">
    <location>
        <begin position="27"/>
        <end position="49"/>
    </location>
</feature>
<dbReference type="Proteomes" id="UP000824469">
    <property type="component" value="Unassembled WGS sequence"/>
</dbReference>
<sequence>YGDNFYLCMNEGECQRSFHSKRTKVKVILGVVTTGFFITDVALVVVTLIHRKMKFKKGTASSIPGSNPLKYPELDWKTRLQITLDAAQERQKRCLEAQSMAISISDFLLCPLTFPPRPYLIVSKISFKISCNAIPTKLQSEDAEEKRQRRHNAMKTFLVKECGLTPSQLTTVISKDPALFRTKSTERAQDALQLLRDSGFTIDQVRKTILRHPCVLAFKVDDRLKPKIELFKTLGLTEEDMGNVISKHPRILSSSIDNNLAPKIPLLIKLFGSKDKLSKAVRRAPFILLYDFQTLEMKFRNMKSVGLLEHEINELVRKFPPALALSKDKLQKNMDFLTNTARFRPCIVVTYTQFLGFSLEKRLKPRYMVFKYLTSMMNDKHLSISLTTMLCMTELEFANRFLINRPDVAELYNKCKGKFVDIEIT</sequence>
<dbReference type="Gene3D" id="1.25.70.10">
    <property type="entry name" value="Transcription termination factor 3, mitochondrial"/>
    <property type="match status" value="1"/>
</dbReference>
<evidence type="ECO:0000256" key="4">
    <source>
        <dbReference type="SAM" id="Phobius"/>
    </source>
</evidence>
<dbReference type="EMBL" id="JAHRHJ020000001">
    <property type="protein sequence ID" value="KAH9329278.1"/>
    <property type="molecule type" value="Genomic_DNA"/>
</dbReference>
<dbReference type="SMART" id="SM00733">
    <property type="entry name" value="Mterf"/>
    <property type="match status" value="5"/>
</dbReference>
<keyword evidence="3" id="KW-0809">Transit peptide</keyword>
<reference evidence="5 6" key="1">
    <citation type="journal article" date="2021" name="Nat. Plants">
        <title>The Taxus genome provides insights into paclitaxel biosynthesis.</title>
        <authorList>
            <person name="Xiong X."/>
            <person name="Gou J."/>
            <person name="Liao Q."/>
            <person name="Li Y."/>
            <person name="Zhou Q."/>
            <person name="Bi G."/>
            <person name="Li C."/>
            <person name="Du R."/>
            <person name="Wang X."/>
            <person name="Sun T."/>
            <person name="Guo L."/>
            <person name="Liang H."/>
            <person name="Lu P."/>
            <person name="Wu Y."/>
            <person name="Zhang Z."/>
            <person name="Ro D.K."/>
            <person name="Shang Y."/>
            <person name="Huang S."/>
            <person name="Yan J."/>
        </authorList>
    </citation>
    <scope>NUCLEOTIDE SEQUENCE [LARGE SCALE GENOMIC DNA]</scope>
    <source>
        <strain evidence="5">Ta-2019</strain>
    </source>
</reference>
<dbReference type="AlphaFoldDB" id="A0AA38GVY2"/>
<evidence type="ECO:0000256" key="1">
    <source>
        <dbReference type="ARBA" id="ARBA00007692"/>
    </source>
</evidence>
<keyword evidence="6" id="KW-1185">Reference proteome</keyword>
<keyword evidence="2" id="KW-0804">Transcription</keyword>
<dbReference type="PANTHER" id="PTHR13068">
    <property type="entry name" value="CGI-12 PROTEIN-RELATED"/>
    <property type="match status" value="1"/>
</dbReference>
<keyword evidence="2" id="KW-0806">Transcription termination</keyword>
<protein>
    <recommendedName>
        <fullName evidence="7">Mitochondrial transcription termination factor</fullName>
    </recommendedName>
</protein>
<dbReference type="InterPro" id="IPR003690">
    <property type="entry name" value="MTERF"/>
</dbReference>
<proteinExistence type="inferred from homology"/>
<dbReference type="OMA" id="FHEAFRM"/>
<evidence type="ECO:0000313" key="5">
    <source>
        <dbReference type="EMBL" id="KAH9329278.1"/>
    </source>
</evidence>
<dbReference type="GO" id="GO:0006353">
    <property type="term" value="P:DNA-templated transcription termination"/>
    <property type="evidence" value="ECO:0007669"/>
    <property type="project" value="UniProtKB-KW"/>
</dbReference>
<evidence type="ECO:0008006" key="7">
    <source>
        <dbReference type="Google" id="ProtNLM"/>
    </source>
</evidence>
<keyword evidence="2" id="KW-0805">Transcription regulation</keyword>
<dbReference type="GO" id="GO:0003676">
    <property type="term" value="F:nucleic acid binding"/>
    <property type="evidence" value="ECO:0007669"/>
    <property type="project" value="InterPro"/>
</dbReference>
<accession>A0AA38GVY2</accession>
<keyword evidence="4" id="KW-0472">Membrane</keyword>
<evidence type="ECO:0000256" key="2">
    <source>
        <dbReference type="ARBA" id="ARBA00022472"/>
    </source>
</evidence>
<name>A0AA38GVY2_TAXCH</name>
<evidence type="ECO:0000313" key="6">
    <source>
        <dbReference type="Proteomes" id="UP000824469"/>
    </source>
</evidence>
<organism evidence="5 6">
    <name type="scientific">Taxus chinensis</name>
    <name type="common">Chinese yew</name>
    <name type="synonym">Taxus wallichiana var. chinensis</name>
    <dbReference type="NCBI Taxonomy" id="29808"/>
    <lineage>
        <taxon>Eukaryota</taxon>
        <taxon>Viridiplantae</taxon>
        <taxon>Streptophyta</taxon>
        <taxon>Embryophyta</taxon>
        <taxon>Tracheophyta</taxon>
        <taxon>Spermatophyta</taxon>
        <taxon>Pinopsida</taxon>
        <taxon>Pinidae</taxon>
        <taxon>Conifers II</taxon>
        <taxon>Cupressales</taxon>
        <taxon>Taxaceae</taxon>
        <taxon>Taxus</taxon>
    </lineage>
</organism>
<keyword evidence="4" id="KW-0812">Transmembrane</keyword>
<dbReference type="InterPro" id="IPR038538">
    <property type="entry name" value="MTERF_sf"/>
</dbReference>
<gene>
    <name evidence="5" type="ORF">KI387_001386</name>
</gene>
<keyword evidence="4" id="KW-1133">Transmembrane helix</keyword>
<comment type="similarity">
    <text evidence="1">Belongs to the mTERF family.</text>
</comment>
<feature type="non-terminal residue" evidence="5">
    <location>
        <position position="425"/>
    </location>
</feature>
<comment type="caution">
    <text evidence="5">The sequence shown here is derived from an EMBL/GenBank/DDBJ whole genome shotgun (WGS) entry which is preliminary data.</text>
</comment>
<dbReference type="Pfam" id="PF02536">
    <property type="entry name" value="mTERF"/>
    <property type="match status" value="1"/>
</dbReference>
<dbReference type="PANTHER" id="PTHR13068:SF112">
    <property type="entry name" value="TRANSCRIPTION TERMINATION FACTOR 3, MITOCHONDRIAL"/>
    <property type="match status" value="1"/>
</dbReference>
<evidence type="ECO:0000256" key="3">
    <source>
        <dbReference type="ARBA" id="ARBA00022946"/>
    </source>
</evidence>